<dbReference type="KEGG" id="ptan:CRYO30217_03462"/>
<dbReference type="GO" id="GO:0004222">
    <property type="term" value="F:metalloendopeptidase activity"/>
    <property type="evidence" value="ECO:0007669"/>
    <property type="project" value="InterPro"/>
</dbReference>
<dbReference type="GO" id="GO:0016020">
    <property type="term" value="C:membrane"/>
    <property type="evidence" value="ECO:0007669"/>
    <property type="project" value="TreeGrafter"/>
</dbReference>
<sequence>MKNVVSLIIASAILIACSKVPITNRKQTNLLPESTLINMSEDQYAAFLAEAVVLPDSDPRAKKVKEVGEKIKAATESFLNSKGYQKRIEGFAWEFKTVKNDTTINAWCMPGGKVCVYTGILPLFESDDEMAVVMGHEIAHAIARHGNERMSQQMIINGVGSVLSPADTTQVSIFQKVFIGAGTLGMLKYSRDHESEADKLGLVFAKLAGYDPAAAITFWKKMAAQGGAGMPEIFSTHPSDERRIADLEEFLKEIDQYTE</sequence>
<evidence type="ECO:0000259" key="7">
    <source>
        <dbReference type="Pfam" id="PF01435"/>
    </source>
</evidence>
<feature type="domain" description="Peptidase M48" evidence="7">
    <location>
        <begin position="71"/>
        <end position="249"/>
    </location>
</feature>
<dbReference type="EMBL" id="OU015584">
    <property type="protein sequence ID" value="CAG5087360.1"/>
    <property type="molecule type" value="Genomic_DNA"/>
</dbReference>
<organism evidence="8 9">
    <name type="scientific">Parvicella tangerina</name>
    <dbReference type="NCBI Taxonomy" id="2829795"/>
    <lineage>
        <taxon>Bacteria</taxon>
        <taxon>Pseudomonadati</taxon>
        <taxon>Bacteroidota</taxon>
        <taxon>Flavobacteriia</taxon>
        <taxon>Flavobacteriales</taxon>
        <taxon>Parvicellaceae</taxon>
        <taxon>Parvicella</taxon>
    </lineage>
</organism>
<name>A0A916NU64_9FLAO</name>
<evidence type="ECO:0000256" key="1">
    <source>
        <dbReference type="ARBA" id="ARBA00022670"/>
    </source>
</evidence>
<dbReference type="RefSeq" id="WP_258543636.1">
    <property type="nucleotide sequence ID" value="NZ_OU015584.1"/>
</dbReference>
<evidence type="ECO:0000256" key="5">
    <source>
        <dbReference type="ARBA" id="ARBA00023049"/>
    </source>
</evidence>
<dbReference type="PANTHER" id="PTHR22726:SF1">
    <property type="entry name" value="METALLOENDOPEPTIDASE OMA1, MITOCHONDRIAL"/>
    <property type="match status" value="1"/>
</dbReference>
<dbReference type="PROSITE" id="PS51257">
    <property type="entry name" value="PROKAR_LIPOPROTEIN"/>
    <property type="match status" value="1"/>
</dbReference>
<gene>
    <name evidence="8" type="primary">bepA_5</name>
    <name evidence="8" type="ORF">CRYO30217_03462</name>
</gene>
<keyword evidence="3 6" id="KW-0378">Hydrolase</keyword>
<evidence type="ECO:0000256" key="2">
    <source>
        <dbReference type="ARBA" id="ARBA00022723"/>
    </source>
</evidence>
<dbReference type="Gene3D" id="3.30.2010.10">
    <property type="entry name" value="Metalloproteases ('zincins'), catalytic domain"/>
    <property type="match status" value="1"/>
</dbReference>
<dbReference type="GO" id="GO:0051603">
    <property type="term" value="P:proteolysis involved in protein catabolic process"/>
    <property type="evidence" value="ECO:0007669"/>
    <property type="project" value="TreeGrafter"/>
</dbReference>
<comment type="cofactor">
    <cofactor evidence="6">
        <name>Zn(2+)</name>
        <dbReference type="ChEBI" id="CHEBI:29105"/>
    </cofactor>
    <text evidence="6">Binds 1 zinc ion per subunit.</text>
</comment>
<protein>
    <submittedName>
        <fullName evidence="8">Beta-barrel assembly-enhancing protease</fullName>
        <ecNumber evidence="8">3.4.-.-</ecNumber>
    </submittedName>
</protein>
<reference evidence="8" key="1">
    <citation type="submission" date="2021-04" db="EMBL/GenBank/DDBJ databases">
        <authorList>
            <person name="Rodrigo-Torres L."/>
            <person name="Arahal R. D."/>
            <person name="Lucena T."/>
        </authorList>
    </citation>
    <scope>NUCLEOTIDE SEQUENCE</scope>
    <source>
        <strain evidence="8">AS29M-1</strain>
    </source>
</reference>
<keyword evidence="1 6" id="KW-0645">Protease</keyword>
<evidence type="ECO:0000313" key="9">
    <source>
        <dbReference type="Proteomes" id="UP000683507"/>
    </source>
</evidence>
<dbReference type="EC" id="3.4.-.-" evidence="8"/>
<dbReference type="Pfam" id="PF01435">
    <property type="entry name" value="Peptidase_M48"/>
    <property type="match status" value="1"/>
</dbReference>
<dbReference type="InterPro" id="IPR051156">
    <property type="entry name" value="Mito/Outer_Membr_Metalloprot"/>
</dbReference>
<dbReference type="GO" id="GO:0046872">
    <property type="term" value="F:metal ion binding"/>
    <property type="evidence" value="ECO:0007669"/>
    <property type="project" value="UniProtKB-KW"/>
</dbReference>
<keyword evidence="4 6" id="KW-0862">Zinc</keyword>
<dbReference type="PANTHER" id="PTHR22726">
    <property type="entry name" value="METALLOENDOPEPTIDASE OMA1"/>
    <property type="match status" value="1"/>
</dbReference>
<evidence type="ECO:0000256" key="3">
    <source>
        <dbReference type="ARBA" id="ARBA00022801"/>
    </source>
</evidence>
<evidence type="ECO:0000256" key="6">
    <source>
        <dbReference type="RuleBase" id="RU003983"/>
    </source>
</evidence>
<dbReference type="CDD" id="cd07331">
    <property type="entry name" value="M48C_Oma1_like"/>
    <property type="match status" value="1"/>
</dbReference>
<keyword evidence="9" id="KW-1185">Reference proteome</keyword>
<evidence type="ECO:0000256" key="4">
    <source>
        <dbReference type="ARBA" id="ARBA00022833"/>
    </source>
</evidence>
<keyword evidence="5 6" id="KW-0482">Metalloprotease</keyword>
<accession>A0A916NU64</accession>
<comment type="similarity">
    <text evidence="6">Belongs to the peptidase M48 family.</text>
</comment>
<proteinExistence type="inferred from homology"/>
<dbReference type="Proteomes" id="UP000683507">
    <property type="component" value="Chromosome"/>
</dbReference>
<keyword evidence="2" id="KW-0479">Metal-binding</keyword>
<dbReference type="AlphaFoldDB" id="A0A916NU64"/>
<evidence type="ECO:0000313" key="8">
    <source>
        <dbReference type="EMBL" id="CAG5087360.1"/>
    </source>
</evidence>
<dbReference type="InterPro" id="IPR001915">
    <property type="entry name" value="Peptidase_M48"/>
</dbReference>